<accession>A0A1G6M4J2</accession>
<name>A0A1G6M4J2_9FIRM</name>
<evidence type="ECO:0000313" key="2">
    <source>
        <dbReference type="Proteomes" id="UP000198943"/>
    </source>
</evidence>
<sequence>MNYTGMLKSFHFYVQHHEVPTSAQIIYLHMLQRDNELMWQEWFKFSVRNLMLFTQLGSPNTVRQGIAFLQKAGLIECQKRNRSTTQFKIVPPENFRTVSNMIQIEPEPEEDNCINIVTDNKTVSNTIQIDEQNCINSDTDEQTVSPSVSPSVSVSVSPSVSNMIQFPTSYYIINKDNNNNRDREDLSNLQSSSLKEAVDIFQNTFRPLKSVYEAEQIKSMVEDYGIERFKEAVQVTERNRAKVPLPYLESVLRNNKASPHRNDPVTGAASAQRIIESGELFDFNSG</sequence>
<keyword evidence="2" id="KW-1185">Reference proteome</keyword>
<dbReference type="OrthoDB" id="7365718at2"/>
<dbReference type="RefSeq" id="WP_093730464.1">
    <property type="nucleotide sequence ID" value="NZ_FMYW01000008.1"/>
</dbReference>
<dbReference type="Proteomes" id="UP000198943">
    <property type="component" value="Unassembled WGS sequence"/>
</dbReference>
<organism evidence="1 2">
    <name type="scientific">Succiniclasticum ruminis</name>
    <dbReference type="NCBI Taxonomy" id="40841"/>
    <lineage>
        <taxon>Bacteria</taxon>
        <taxon>Bacillati</taxon>
        <taxon>Bacillota</taxon>
        <taxon>Negativicutes</taxon>
        <taxon>Acidaminococcales</taxon>
        <taxon>Acidaminococcaceae</taxon>
        <taxon>Succiniclasticum</taxon>
    </lineage>
</organism>
<proteinExistence type="predicted"/>
<dbReference type="EMBL" id="FMYW01000008">
    <property type="protein sequence ID" value="SDC49876.1"/>
    <property type="molecule type" value="Genomic_DNA"/>
</dbReference>
<dbReference type="AlphaFoldDB" id="A0A1G6M4J2"/>
<protein>
    <recommendedName>
        <fullName evidence="3">DnaD and phage-associated domain-containing protein</fullName>
    </recommendedName>
</protein>
<gene>
    <name evidence="1" type="ORF">SAMN04487864_108151</name>
</gene>
<evidence type="ECO:0000313" key="1">
    <source>
        <dbReference type="EMBL" id="SDC49876.1"/>
    </source>
</evidence>
<evidence type="ECO:0008006" key="3">
    <source>
        <dbReference type="Google" id="ProtNLM"/>
    </source>
</evidence>
<reference evidence="2" key="1">
    <citation type="submission" date="2016-10" db="EMBL/GenBank/DDBJ databases">
        <authorList>
            <person name="Varghese N."/>
            <person name="Submissions S."/>
        </authorList>
    </citation>
    <scope>NUCLEOTIDE SEQUENCE [LARGE SCALE GENOMIC DNA]</scope>
    <source>
        <strain evidence="2">DSM 11005</strain>
    </source>
</reference>